<sequence>MYATFEEYILEFRNDQVPNDGEARIVRSIEKASRQADSYIRAGGLDAPVTDAGAIEDIKGSILDIARYYLWNENPTDEQRRRFEYAIRWFEGLASGRNRLRTTTQESRKSGFHNVRLVRS</sequence>
<gene>
    <name evidence="1" type="ORF">O164_13385</name>
</gene>
<dbReference type="Pfam" id="PF07030">
    <property type="entry name" value="Phage_Mu_Gp36"/>
    <property type="match status" value="1"/>
</dbReference>
<dbReference type="RefSeq" id="WP_023661689.1">
    <property type="nucleotide sequence ID" value="NZ_AXUP01000166.1"/>
</dbReference>
<dbReference type="InterPro" id="IPR009752">
    <property type="entry name" value="Phage_Mu_GpJ"/>
</dbReference>
<dbReference type="AlphaFoldDB" id="V7DC09"/>
<dbReference type="EMBL" id="AXUP01000166">
    <property type="protein sequence ID" value="ESW39218.1"/>
    <property type="molecule type" value="Genomic_DNA"/>
</dbReference>
<evidence type="ECO:0000313" key="1">
    <source>
        <dbReference type="EMBL" id="ESW39218.1"/>
    </source>
</evidence>
<comment type="caution">
    <text evidence="1">The sequence shown here is derived from an EMBL/GenBank/DDBJ whole genome shotgun (WGS) entry which is preliminary data.</text>
</comment>
<proteinExistence type="predicted"/>
<evidence type="ECO:0008006" key="3">
    <source>
        <dbReference type="Google" id="ProtNLM"/>
    </source>
</evidence>
<reference evidence="1 2" key="1">
    <citation type="submission" date="2013-10" db="EMBL/GenBank/DDBJ databases">
        <title>Whole Genome Shotgun Sequence of Pseudomonas taiwanensis SJ9.</title>
        <authorList>
            <person name="Hong S.-J."/>
            <person name="Shin J.-H."/>
        </authorList>
    </citation>
    <scope>NUCLEOTIDE SEQUENCE [LARGE SCALE GENOMIC DNA]</scope>
    <source>
        <strain evidence="1 2">SJ9</strain>
    </source>
</reference>
<dbReference type="Proteomes" id="UP000018511">
    <property type="component" value="Unassembled WGS sequence"/>
</dbReference>
<name>V7DC09_9PSED</name>
<organism evidence="1 2">
    <name type="scientific">Pseudomonas taiwanensis SJ9</name>
    <dbReference type="NCBI Taxonomy" id="1388762"/>
    <lineage>
        <taxon>Bacteria</taxon>
        <taxon>Pseudomonadati</taxon>
        <taxon>Pseudomonadota</taxon>
        <taxon>Gammaproteobacteria</taxon>
        <taxon>Pseudomonadales</taxon>
        <taxon>Pseudomonadaceae</taxon>
        <taxon>Pseudomonas</taxon>
    </lineage>
</organism>
<accession>V7DC09</accession>
<protein>
    <recommendedName>
        <fullName evidence="3">DUF1320 domain-containing protein</fullName>
    </recommendedName>
</protein>
<evidence type="ECO:0000313" key="2">
    <source>
        <dbReference type="Proteomes" id="UP000018511"/>
    </source>
</evidence>
<dbReference type="PATRIC" id="fig|1388762.3.peg.2670"/>